<dbReference type="Gene3D" id="3.40.350.10">
    <property type="entry name" value="Creatinase/prolidase N-terminal domain"/>
    <property type="match status" value="1"/>
</dbReference>
<dbReference type="SUPFAM" id="SSF55920">
    <property type="entry name" value="Creatinase/aminopeptidase"/>
    <property type="match status" value="1"/>
</dbReference>
<dbReference type="GO" id="GO:0006260">
    <property type="term" value="P:DNA replication"/>
    <property type="evidence" value="ECO:0007669"/>
    <property type="project" value="UniProtKB-KW"/>
</dbReference>
<evidence type="ECO:0000256" key="6">
    <source>
        <dbReference type="ARBA" id="ARBA00023054"/>
    </source>
</evidence>
<evidence type="ECO:0000256" key="10">
    <source>
        <dbReference type="ARBA" id="ARBA00025370"/>
    </source>
</evidence>
<dbReference type="OrthoDB" id="10251642at2759"/>
<comment type="similarity">
    <text evidence="1 11">Belongs to the peptidase M24 family. SPT16 subfamily.</text>
</comment>
<dbReference type="AlphaFoldDB" id="A0A9P3G3H9"/>
<keyword evidence="9 11" id="KW-0539">Nucleus</keyword>
<dbReference type="FunFam" id="2.30.29.30:FF:000017">
    <property type="entry name" value="FACT complex subunit SPT16"/>
    <property type="match status" value="1"/>
</dbReference>
<dbReference type="InterPro" id="IPR029149">
    <property type="entry name" value="Creatin/AminoP/Spt16_N"/>
</dbReference>
<keyword evidence="5 11" id="KW-0805">Transcription regulation</keyword>
<organism evidence="17 18">
    <name type="scientific">Phanerochaete sordida</name>
    <dbReference type="NCBI Taxonomy" id="48140"/>
    <lineage>
        <taxon>Eukaryota</taxon>
        <taxon>Fungi</taxon>
        <taxon>Dikarya</taxon>
        <taxon>Basidiomycota</taxon>
        <taxon>Agaricomycotina</taxon>
        <taxon>Agaricomycetes</taxon>
        <taxon>Polyporales</taxon>
        <taxon>Phanerochaetaceae</taxon>
        <taxon>Phanerochaete</taxon>
    </lineage>
</organism>
<keyword evidence="8 11" id="KW-0234">DNA repair</keyword>
<feature type="compositionally biased region" description="Basic and acidic residues" evidence="13">
    <location>
        <begin position="1025"/>
        <end position="1044"/>
    </location>
</feature>
<dbReference type="GO" id="GO:0006281">
    <property type="term" value="P:DNA repair"/>
    <property type="evidence" value="ECO:0007669"/>
    <property type="project" value="UniProtKB-UniRule"/>
</dbReference>
<evidence type="ECO:0000256" key="1">
    <source>
        <dbReference type="ARBA" id="ARBA00010779"/>
    </source>
</evidence>
<evidence type="ECO:0000256" key="11">
    <source>
        <dbReference type="RuleBase" id="RU367052"/>
    </source>
</evidence>
<dbReference type="GO" id="GO:0006368">
    <property type="term" value="P:transcription elongation by RNA polymerase II"/>
    <property type="evidence" value="ECO:0007669"/>
    <property type="project" value="TreeGrafter"/>
</dbReference>
<evidence type="ECO:0000259" key="14">
    <source>
        <dbReference type="SMART" id="SM01285"/>
    </source>
</evidence>
<keyword evidence="2 11" id="KW-0158">Chromosome</keyword>
<keyword evidence="4 11" id="KW-0227">DNA damage</keyword>
<keyword evidence="18" id="KW-1185">Reference proteome</keyword>
<dbReference type="Pfam" id="PF14826">
    <property type="entry name" value="FACT-Spt16_Nlob"/>
    <property type="match status" value="1"/>
</dbReference>
<dbReference type="Gene3D" id="2.30.29.30">
    <property type="entry name" value="Pleckstrin-homology domain (PH domain)/Phosphotyrosine-binding domain (PTB)"/>
    <property type="match status" value="1"/>
</dbReference>
<dbReference type="Gene3D" id="2.30.29.210">
    <property type="entry name" value="FACT complex subunit Spt16p/Cdc68p"/>
    <property type="match status" value="1"/>
</dbReference>
<dbReference type="FunFam" id="3.90.230.10:FF:000005">
    <property type="entry name" value="FACT complex subunit spt16"/>
    <property type="match status" value="1"/>
</dbReference>
<dbReference type="SMART" id="SM01287">
    <property type="entry name" value="Rtt106"/>
    <property type="match status" value="1"/>
</dbReference>
<dbReference type="Pfam" id="PF24824">
    <property type="entry name" value="PH_SPT16"/>
    <property type="match status" value="1"/>
</dbReference>
<dbReference type="PANTHER" id="PTHR13980:SF15">
    <property type="entry name" value="FACT COMPLEX SUBUNIT SPT16"/>
    <property type="match status" value="1"/>
</dbReference>
<dbReference type="Gene3D" id="3.90.230.10">
    <property type="entry name" value="Creatinase/methionine aminopeptidase superfamily"/>
    <property type="match status" value="1"/>
</dbReference>
<keyword evidence="3 11" id="KW-0235">DNA replication</keyword>
<dbReference type="EMBL" id="BPQB01000005">
    <property type="protein sequence ID" value="GJE86970.1"/>
    <property type="molecule type" value="Genomic_DNA"/>
</dbReference>
<dbReference type="InterPro" id="IPR013953">
    <property type="entry name" value="FACT_SPT16_M"/>
</dbReference>
<evidence type="ECO:0000313" key="17">
    <source>
        <dbReference type="EMBL" id="GJE86970.1"/>
    </source>
</evidence>
<evidence type="ECO:0000256" key="9">
    <source>
        <dbReference type="ARBA" id="ARBA00023242"/>
    </source>
</evidence>
<dbReference type="Gene3D" id="2.30.29.150">
    <property type="match status" value="1"/>
</dbReference>
<feature type="coiled-coil region" evidence="12">
    <location>
        <begin position="642"/>
        <end position="672"/>
    </location>
</feature>
<dbReference type="InterPro" id="IPR048969">
    <property type="entry name" value="FACT_SPT16_C"/>
</dbReference>
<accession>A0A9P3G3H9</accession>
<dbReference type="InterPro" id="IPR029148">
    <property type="entry name" value="FACT-SPT16_Nlobe"/>
</dbReference>
<evidence type="ECO:0000256" key="4">
    <source>
        <dbReference type="ARBA" id="ARBA00022763"/>
    </source>
</evidence>
<comment type="subcellular location">
    <subcellularLocation>
        <location evidence="11">Nucleus</location>
    </subcellularLocation>
    <subcellularLocation>
        <location evidence="11">Chromosome</location>
    </subcellularLocation>
</comment>
<feature type="domain" description="FACT complex subunit SPT16 middle" evidence="15">
    <location>
        <begin position="563"/>
        <end position="713"/>
    </location>
</feature>
<sequence>MSGQNQVQLNTALFNSRLKHVLDSWNNAGKNDDYSSIADSGALLLLAGDPAGEDEPTRKGTALQTWLLGFEFPSTFVLFEKERVIILCSASKARILAQVKNGDPPIPVEIFAQAKAKDPPTDALPRFLAAYTSHTRVGTLVKESYTGKLIDEWNKLVEEAENKPELVDMAPAVAAFLSVKDEDELKIVRTAANLTSTLLAHHVAVKLETILDREAKISHEAFAGQIEARLGYGEGNDAKGPDMRVWSKGRGLNDVDWSSTEFCYSPIIQSQSSSNGYDLRSSAESTADDMAHKGVLLVSLGMRYKGYCANLGRTFIVDPSKEQEAIYVLLLSLQNELLAFMKDGVTARDVYQHALAYIKEKKPELEKHFVKNVGHAIGLEFRDSIYLLSAKNGRKLKSGMVFNLALGFQDLEEGGKKYALHLVDTVLLQAEKATCLTTGVKSVKDTLFFLNPEAEAEAKPAKKAPAAKLPANGGASPAKNKTAGGKVLRNKTRSAAQEELIQSTVAKITEHQRELHQRLQSEGLARFSEVGGGLGGEKGKTWKRFQSYKGEVGLPREVENLRIFVDRKAQTIVLPIHGFAVPFHINTIKNASKSDEGEFAYLRVNFQTPGQLAGKKEDTPFEDPDATFIRSITYRSVDQHRFDAVAKQITDLKKEVNKREQQKKEMADVIEQDTLAEVKGRRPTKLPEVFVRPALDGKRLPGEVEIHQNGLRYQSPMGSQKIDILFSNVKHLFFQPCDHELLVIIHIHLKAPIMIGKKKAHDIQFFREASDVQFDETGNRKRKYRYGDEDEIELEQQERKRRQLLNREFKQFAEKIAEAATASTGDTLEVDIPFRELSFEGVPIRQNVRLQPTTECLVHLSDPPFLVVTLSEIEIASLERVQFGLKQFDMVLIFKDFTKTPLHINSIPSAQLDDVKNWLDSVDIPLAEGPVNLNWGPIMKTINDDPYEFFQQGGWSFLGGTAAEESEPEDVSETESEFEAEFDEESSSESDDAESDYDDGSDASDDEGSDSGFDDESEGDDWDELERKAAKADKKRNETGRAADSDEDSDRPKKKSSTKVPAKANGKSKGKGKA</sequence>
<evidence type="ECO:0000256" key="5">
    <source>
        <dbReference type="ARBA" id="ARBA00023015"/>
    </source>
</evidence>
<dbReference type="Pfam" id="PF21091">
    <property type="entry name" value="SPT16_C"/>
    <property type="match status" value="1"/>
</dbReference>
<evidence type="ECO:0000256" key="3">
    <source>
        <dbReference type="ARBA" id="ARBA00022705"/>
    </source>
</evidence>
<evidence type="ECO:0000256" key="2">
    <source>
        <dbReference type="ARBA" id="ARBA00022454"/>
    </source>
</evidence>
<name>A0A9P3G3H9_9APHY</name>
<dbReference type="PANTHER" id="PTHR13980">
    <property type="entry name" value="CDC68 RELATED"/>
    <property type="match status" value="1"/>
</dbReference>
<dbReference type="InterPro" id="IPR036005">
    <property type="entry name" value="Creatinase/aminopeptidase-like"/>
</dbReference>
<keyword evidence="6 12" id="KW-0175">Coiled coil</keyword>
<dbReference type="Proteomes" id="UP000703269">
    <property type="component" value="Unassembled WGS sequence"/>
</dbReference>
<proteinExistence type="inferred from homology"/>
<comment type="function">
    <text evidence="10 11">Component of the FACT complex, a general chromatin factor that acts to reorganize nucleosomes. The FACT complex is involved in multiple processes that require DNA as a template such as mRNA elongation, DNA replication and DNA repair. During transcription elongation the FACT complex acts as a histone chaperone that both destabilizes and restores nucleosomal structure. It facilitates the passage of RNA polymerase II and transcription by promoting the dissociation of one histone H2A-H2B dimer from the nucleosome, then subsequently promotes the reestablishment of the nucleosome following the passage of RNA polymerase II.</text>
</comment>
<evidence type="ECO:0000259" key="15">
    <source>
        <dbReference type="SMART" id="SM01286"/>
    </source>
</evidence>
<comment type="subunit">
    <text evidence="11">Component of the FACT complex.</text>
</comment>
<evidence type="ECO:0000256" key="12">
    <source>
        <dbReference type="SAM" id="Coils"/>
    </source>
</evidence>
<evidence type="ECO:0000259" key="16">
    <source>
        <dbReference type="SMART" id="SM01287"/>
    </source>
</evidence>
<dbReference type="Pfam" id="PF08512">
    <property type="entry name" value="Rttp106-like_middle"/>
    <property type="match status" value="1"/>
</dbReference>
<dbReference type="InterPro" id="IPR013719">
    <property type="entry name" value="RTT106/SPT16-like_middle_dom"/>
</dbReference>
<evidence type="ECO:0000313" key="18">
    <source>
        <dbReference type="Proteomes" id="UP000703269"/>
    </source>
</evidence>
<evidence type="ECO:0000256" key="8">
    <source>
        <dbReference type="ARBA" id="ARBA00023204"/>
    </source>
</evidence>
<dbReference type="InterPro" id="IPR011993">
    <property type="entry name" value="PH-like_dom_sf"/>
</dbReference>
<dbReference type="Pfam" id="PF00557">
    <property type="entry name" value="Peptidase_M24"/>
    <property type="match status" value="1"/>
</dbReference>
<feature type="domain" description="FACT complex subunit SPT16 N-terminal lobe" evidence="14">
    <location>
        <begin position="9"/>
        <end position="173"/>
    </location>
</feature>
<dbReference type="SMART" id="SM01286">
    <property type="entry name" value="SPT16"/>
    <property type="match status" value="1"/>
</dbReference>
<protein>
    <recommendedName>
        <fullName evidence="11">FACT complex subunit</fullName>
    </recommendedName>
</protein>
<evidence type="ECO:0000256" key="7">
    <source>
        <dbReference type="ARBA" id="ARBA00023163"/>
    </source>
</evidence>
<dbReference type="GO" id="GO:0031491">
    <property type="term" value="F:nucleosome binding"/>
    <property type="evidence" value="ECO:0007669"/>
    <property type="project" value="TreeGrafter"/>
</dbReference>
<evidence type="ECO:0000256" key="13">
    <source>
        <dbReference type="SAM" id="MobiDB-lite"/>
    </source>
</evidence>
<dbReference type="Pfam" id="PF08644">
    <property type="entry name" value="SPT16"/>
    <property type="match status" value="1"/>
</dbReference>
<feature type="compositionally biased region" description="Acidic residues" evidence="13">
    <location>
        <begin position="964"/>
        <end position="1024"/>
    </location>
</feature>
<dbReference type="FunFam" id="2.30.29.210:FF:000001">
    <property type="entry name" value="FACT complex subunit spt16"/>
    <property type="match status" value="1"/>
</dbReference>
<dbReference type="FunFam" id="2.30.29.150:FF:000002">
    <property type="entry name" value="FACT complex subunit SPT16"/>
    <property type="match status" value="1"/>
</dbReference>
<dbReference type="SMART" id="SM01285">
    <property type="entry name" value="FACT-Spt16_Nlob"/>
    <property type="match status" value="1"/>
</dbReference>
<feature type="region of interest" description="Disordered" evidence="13">
    <location>
        <begin position="460"/>
        <end position="485"/>
    </location>
</feature>
<feature type="region of interest" description="Disordered" evidence="13">
    <location>
        <begin position="960"/>
        <end position="1074"/>
    </location>
</feature>
<gene>
    <name evidence="17" type="ORF">PsYK624_030530</name>
</gene>
<comment type="caution">
    <text evidence="17">The sequence shown here is derived from an EMBL/GenBank/DDBJ whole genome shotgun (WGS) entry which is preliminary data.</text>
</comment>
<dbReference type="InterPro" id="IPR000994">
    <property type="entry name" value="Pept_M24"/>
</dbReference>
<keyword evidence="7 11" id="KW-0804">Transcription</keyword>
<reference evidence="17 18" key="1">
    <citation type="submission" date="2021-08" db="EMBL/GenBank/DDBJ databases">
        <title>Draft Genome Sequence of Phanerochaete sordida strain YK-624.</title>
        <authorList>
            <person name="Mori T."/>
            <person name="Dohra H."/>
            <person name="Suzuki T."/>
            <person name="Kawagishi H."/>
            <person name="Hirai H."/>
        </authorList>
    </citation>
    <scope>NUCLEOTIDE SEQUENCE [LARGE SCALE GENOMIC DNA]</scope>
    <source>
        <strain evidence="17 18">YK-624</strain>
    </source>
</reference>
<dbReference type="GO" id="GO:0035101">
    <property type="term" value="C:FACT complex"/>
    <property type="evidence" value="ECO:0007669"/>
    <property type="project" value="UniProtKB-UniRule"/>
</dbReference>
<dbReference type="InterPro" id="IPR056595">
    <property type="entry name" value="Fact-SPT16_PH"/>
</dbReference>
<dbReference type="InterPro" id="IPR040258">
    <property type="entry name" value="Spt16"/>
</dbReference>
<feature type="domain" description="Histone chaperone RTT106/FACT complex subunit SPT16-like middle" evidence="16">
    <location>
        <begin position="839"/>
        <end position="929"/>
    </location>
</feature>
<dbReference type="GO" id="GO:0010468">
    <property type="term" value="P:regulation of gene expression"/>
    <property type="evidence" value="ECO:0007669"/>
    <property type="project" value="UniProtKB-ARBA"/>
</dbReference>